<organism evidence="3 4">
    <name type="scientific">Brachybacterium phenoliresistens</name>
    <dbReference type="NCBI Taxonomy" id="396014"/>
    <lineage>
        <taxon>Bacteria</taxon>
        <taxon>Bacillati</taxon>
        <taxon>Actinomycetota</taxon>
        <taxon>Actinomycetes</taxon>
        <taxon>Micrococcales</taxon>
        <taxon>Dermabacteraceae</taxon>
        <taxon>Brachybacterium</taxon>
    </lineage>
</organism>
<dbReference type="AlphaFoldDB" id="Z9JYH8"/>
<evidence type="ECO:0000313" key="3">
    <source>
        <dbReference type="EMBL" id="EWS83033.1"/>
    </source>
</evidence>
<dbReference type="STRING" id="396014.BF93_00250"/>
<feature type="compositionally biased region" description="Low complexity" evidence="1">
    <location>
        <begin position="252"/>
        <end position="265"/>
    </location>
</feature>
<evidence type="ECO:0000256" key="2">
    <source>
        <dbReference type="SAM" id="Phobius"/>
    </source>
</evidence>
<evidence type="ECO:0000313" key="4">
    <source>
        <dbReference type="Proteomes" id="UP000023067"/>
    </source>
</evidence>
<keyword evidence="4" id="KW-1185">Reference proteome</keyword>
<gene>
    <name evidence="3" type="ORF">BF93_00250</name>
</gene>
<dbReference type="OrthoDB" id="4792287at2"/>
<feature type="region of interest" description="Disordered" evidence="1">
    <location>
        <begin position="182"/>
        <end position="301"/>
    </location>
</feature>
<protein>
    <recommendedName>
        <fullName evidence="5">MNN4 protein</fullName>
    </recommendedName>
</protein>
<keyword evidence="2" id="KW-0812">Transmembrane</keyword>
<feature type="transmembrane region" description="Helical" evidence="2">
    <location>
        <begin position="41"/>
        <end position="59"/>
    </location>
</feature>
<name>Z9JYH8_9MICO</name>
<reference evidence="3 4" key="1">
    <citation type="submission" date="2014-02" db="EMBL/GenBank/DDBJ databases">
        <title>Genome sequence of Brachybacterium phenoliresistens strain W13A50.</title>
        <authorList>
            <person name="Wang X."/>
        </authorList>
    </citation>
    <scope>NUCLEOTIDE SEQUENCE [LARGE SCALE GENOMIC DNA]</scope>
    <source>
        <strain evidence="3 4">W13A50</strain>
    </source>
</reference>
<accession>Z9JYH8</accession>
<feature type="compositionally biased region" description="Gly residues" evidence="1">
    <location>
        <begin position="182"/>
        <end position="199"/>
    </location>
</feature>
<evidence type="ECO:0008006" key="5">
    <source>
        <dbReference type="Google" id="ProtNLM"/>
    </source>
</evidence>
<dbReference type="PATRIC" id="fig|396014.3.peg.47"/>
<feature type="compositionally biased region" description="Polar residues" evidence="1">
    <location>
        <begin position="1"/>
        <end position="13"/>
    </location>
</feature>
<dbReference type="HOGENOM" id="CLU_923381_0_0_11"/>
<evidence type="ECO:0000256" key="1">
    <source>
        <dbReference type="SAM" id="MobiDB-lite"/>
    </source>
</evidence>
<comment type="caution">
    <text evidence="3">The sequence shown here is derived from an EMBL/GenBank/DDBJ whole genome shotgun (WGS) entry which is preliminary data.</text>
</comment>
<keyword evidence="2" id="KW-1133">Transmembrane helix</keyword>
<keyword evidence="2" id="KW-0472">Membrane</keyword>
<feature type="region of interest" description="Disordered" evidence="1">
    <location>
        <begin position="1"/>
        <end position="27"/>
    </location>
</feature>
<proteinExistence type="predicted"/>
<dbReference type="eggNOG" id="ENOG5033KE8">
    <property type="taxonomic scope" value="Bacteria"/>
</dbReference>
<feature type="compositionally biased region" description="Polar residues" evidence="1">
    <location>
        <begin position="280"/>
        <end position="292"/>
    </location>
</feature>
<dbReference type="EMBL" id="JDYK01000001">
    <property type="protein sequence ID" value="EWS83033.1"/>
    <property type="molecule type" value="Genomic_DNA"/>
</dbReference>
<sequence length="301" mass="32398">MNPTTTVPEQGSTDRPPLTQDEPRRPGDFGLDVRRLRTIRLIAFGVLAIPLLLLGLLALKFVSLPVTQAWHGAAYEKQEYTSAIDRLAPVWVVNWFEPYLPHLTKGTDLLQAGDDAAAEAELRTALEVWEGSSDLNQPIHAQCKILNNLAISIERQADLIEDPAERADRLFEAEQMLFVCASGGGGGQDGEGGGGGGAGNEDQETTDENEKRVEEKRRGADEEAGNDPDARQKEGQGGAPDPGSPRHEDPSGTGPTEEATTEGQTSGNPKEDELEERNKSANQGDGESSSPGEAQDPEKPW</sequence>
<dbReference type="RefSeq" id="WP_038369960.1">
    <property type="nucleotide sequence ID" value="NZ_BAAAOW010000001.1"/>
</dbReference>
<feature type="compositionally biased region" description="Basic and acidic residues" evidence="1">
    <location>
        <begin position="208"/>
        <end position="221"/>
    </location>
</feature>
<dbReference type="Proteomes" id="UP000023067">
    <property type="component" value="Unassembled WGS sequence"/>
</dbReference>